<evidence type="ECO:0000313" key="4">
    <source>
        <dbReference type="EMBL" id="CAF5208282.1"/>
    </source>
</evidence>
<organism evidence="4 5">
    <name type="scientific">Rotaria magnacalcarata</name>
    <dbReference type="NCBI Taxonomy" id="392030"/>
    <lineage>
        <taxon>Eukaryota</taxon>
        <taxon>Metazoa</taxon>
        <taxon>Spiralia</taxon>
        <taxon>Gnathifera</taxon>
        <taxon>Rotifera</taxon>
        <taxon>Eurotatoria</taxon>
        <taxon>Bdelloidea</taxon>
        <taxon>Philodinida</taxon>
        <taxon>Philodinidae</taxon>
        <taxon>Rotaria</taxon>
    </lineage>
</organism>
<feature type="non-terminal residue" evidence="4">
    <location>
        <position position="1"/>
    </location>
</feature>
<dbReference type="EMBL" id="CAJOBI010337673">
    <property type="protein sequence ID" value="CAF5208282.1"/>
    <property type="molecule type" value="Genomic_DNA"/>
</dbReference>
<evidence type="ECO:0000256" key="1">
    <source>
        <dbReference type="ARBA" id="ARBA00022574"/>
    </source>
</evidence>
<dbReference type="AlphaFoldDB" id="A0A8S3J0P8"/>
<dbReference type="Proteomes" id="UP000676336">
    <property type="component" value="Unassembled WGS sequence"/>
</dbReference>
<feature type="domain" description="NWD1/2-like winged helix-turn-helix" evidence="3">
    <location>
        <begin position="65"/>
        <end position="157"/>
    </location>
</feature>
<proteinExistence type="predicted"/>
<accession>A0A8S3J0P8</accession>
<dbReference type="InterPro" id="IPR052752">
    <property type="entry name" value="NACHT-WD_repeat"/>
</dbReference>
<evidence type="ECO:0000313" key="5">
    <source>
        <dbReference type="Proteomes" id="UP000676336"/>
    </source>
</evidence>
<sequence length="250" mass="29441">DVQRSFIRELMKKAQILPLYMKLIFDIILTWHSYDPIDANLKKLNSVDDCIRYLFNYLKTVHNSLLFTRAVCYMTACRNGISQNELEDVLSLDDDVLKSVFQHYIPPIRRIPGILWTRIRNDLEEYITEKEADDSSVVYWYHRRFIEVVNSEYLSKMSSAERTTVFQNMVDMYKETWKGKNKPFKVDDPKLVNKYNLNESDGEIQANRFTTSQPIEFVDASGNIQFNKRKLNELPQFINQLTANFAIPIA</sequence>
<name>A0A8S3J0P8_9BILA</name>
<reference evidence="4" key="1">
    <citation type="submission" date="2021-02" db="EMBL/GenBank/DDBJ databases">
        <authorList>
            <person name="Nowell W R."/>
        </authorList>
    </citation>
    <scope>NUCLEOTIDE SEQUENCE</scope>
</reference>
<comment type="caution">
    <text evidence="4">The sequence shown here is derived from an EMBL/GenBank/DDBJ whole genome shotgun (WGS) entry which is preliminary data.</text>
</comment>
<dbReference type="PANTHER" id="PTHR19871:SF14">
    <property type="entry name" value="DUF4062 DOMAIN-CONTAINING PROTEIN"/>
    <property type="match status" value="1"/>
</dbReference>
<protein>
    <recommendedName>
        <fullName evidence="3">NWD1/2-like winged helix-turn-helix domain-containing protein</fullName>
    </recommendedName>
</protein>
<evidence type="ECO:0000256" key="2">
    <source>
        <dbReference type="ARBA" id="ARBA00022737"/>
    </source>
</evidence>
<evidence type="ECO:0000259" key="3">
    <source>
        <dbReference type="Pfam" id="PF25469"/>
    </source>
</evidence>
<gene>
    <name evidence="4" type="ORF">SMN809_LOCUS77563</name>
</gene>
<dbReference type="InterPro" id="IPR057588">
    <property type="entry name" value="NWD1/2-like_WH"/>
</dbReference>
<keyword evidence="1" id="KW-0853">WD repeat</keyword>
<dbReference type="Pfam" id="PF25469">
    <property type="entry name" value="WHD_NWD1"/>
    <property type="match status" value="1"/>
</dbReference>
<keyword evidence="2" id="KW-0677">Repeat</keyword>
<feature type="non-terminal residue" evidence="4">
    <location>
        <position position="250"/>
    </location>
</feature>
<dbReference type="PANTHER" id="PTHR19871">
    <property type="entry name" value="BETA TRANSDUCIN-RELATED PROTEIN"/>
    <property type="match status" value="1"/>
</dbReference>